<dbReference type="Proteomes" id="UP001303473">
    <property type="component" value="Unassembled WGS sequence"/>
</dbReference>
<dbReference type="EMBL" id="MU853909">
    <property type="protein sequence ID" value="KAK3935739.1"/>
    <property type="molecule type" value="Genomic_DNA"/>
</dbReference>
<organism evidence="1 2">
    <name type="scientific">Diplogelasinospora grovesii</name>
    <dbReference type="NCBI Taxonomy" id="303347"/>
    <lineage>
        <taxon>Eukaryota</taxon>
        <taxon>Fungi</taxon>
        <taxon>Dikarya</taxon>
        <taxon>Ascomycota</taxon>
        <taxon>Pezizomycotina</taxon>
        <taxon>Sordariomycetes</taxon>
        <taxon>Sordariomycetidae</taxon>
        <taxon>Sordariales</taxon>
        <taxon>Diplogelasinosporaceae</taxon>
        <taxon>Diplogelasinospora</taxon>
    </lineage>
</organism>
<evidence type="ECO:0000313" key="1">
    <source>
        <dbReference type="EMBL" id="KAK3935739.1"/>
    </source>
</evidence>
<reference evidence="2" key="1">
    <citation type="journal article" date="2023" name="Mol. Phylogenet. Evol.">
        <title>Genome-scale phylogeny and comparative genomics of the fungal order Sordariales.</title>
        <authorList>
            <person name="Hensen N."/>
            <person name="Bonometti L."/>
            <person name="Westerberg I."/>
            <person name="Brannstrom I.O."/>
            <person name="Guillou S."/>
            <person name="Cros-Aarteil S."/>
            <person name="Calhoun S."/>
            <person name="Haridas S."/>
            <person name="Kuo A."/>
            <person name="Mondo S."/>
            <person name="Pangilinan J."/>
            <person name="Riley R."/>
            <person name="LaButti K."/>
            <person name="Andreopoulos B."/>
            <person name="Lipzen A."/>
            <person name="Chen C."/>
            <person name="Yan M."/>
            <person name="Daum C."/>
            <person name="Ng V."/>
            <person name="Clum A."/>
            <person name="Steindorff A."/>
            <person name="Ohm R.A."/>
            <person name="Martin F."/>
            <person name="Silar P."/>
            <person name="Natvig D.O."/>
            <person name="Lalanne C."/>
            <person name="Gautier V."/>
            <person name="Ament-Velasquez S.L."/>
            <person name="Kruys A."/>
            <person name="Hutchinson M.I."/>
            <person name="Powell A.J."/>
            <person name="Barry K."/>
            <person name="Miller A.N."/>
            <person name="Grigoriev I.V."/>
            <person name="Debuchy R."/>
            <person name="Gladieux P."/>
            <person name="Hiltunen Thoren M."/>
            <person name="Johannesson H."/>
        </authorList>
    </citation>
    <scope>NUCLEOTIDE SEQUENCE [LARGE SCALE GENOMIC DNA]</scope>
    <source>
        <strain evidence="2">CBS 340.73</strain>
    </source>
</reference>
<gene>
    <name evidence="1" type="ORF">QBC46DRAFT_346284</name>
</gene>
<name>A0AAN6MYJ1_9PEZI</name>
<proteinExistence type="predicted"/>
<comment type="caution">
    <text evidence="1">The sequence shown here is derived from an EMBL/GenBank/DDBJ whole genome shotgun (WGS) entry which is preliminary data.</text>
</comment>
<protein>
    <submittedName>
        <fullName evidence="1">Uncharacterized protein</fullName>
    </submittedName>
</protein>
<accession>A0AAN6MYJ1</accession>
<keyword evidence="2" id="KW-1185">Reference proteome</keyword>
<sequence>MLAVGVHYAQADLQHKYSSTHTAWDEGSRKKYESEALTALQSGIHGLDNLQQDMSNAVNQQSSFVFPGAGDFFMKRAAFNAAGDLLLELSFEQKAIIIDDDFHLQVAAPHAPDIHGKWLKLEDSSVVLVVDQKDATLFQLDNGSLVVDQSGLPAGPRSVTKTAPDSDDVQDLIFVAAKPDSEEESSDDETTEKKLECSTTGSKFDYSFNISSGLWYDTFALDTTGKHIQLFKGDTDAPGPYRVFNLSAVY</sequence>
<dbReference type="AlphaFoldDB" id="A0AAN6MYJ1"/>
<evidence type="ECO:0000313" key="2">
    <source>
        <dbReference type="Proteomes" id="UP001303473"/>
    </source>
</evidence>